<comment type="caution">
    <text evidence="1">The sequence shown here is derived from an EMBL/GenBank/DDBJ whole genome shotgun (WGS) entry which is preliminary data.</text>
</comment>
<sequence length="1186" mass="136087">MTSNISYLPDYAALKKLASALWQQDNSYHGAAVMIGAGFSRSAASTGDANKKLPLWNDFSNILAKELGSDSTDPLRLAEEYCAYFGRQALHDLIRKKINDAAWVPGELYKSLLGLPWSEVLTTNWDTLLERSSIEVHQPIYNIVSKQADLSKTRSPRIVKLHGTIDVTKDLIFTQEDYRKYPQDHAAFVNFSRQVFIENELCLLGFSGDDPNFLQWTGWVRDHLATHSRRIYLVGALGLNSAKRKYLESINVAPIDLGDLVTDHDEPDTRHFKAIEIFLQSLQDLKPQQDWEWNPTQQQRSEEILTNKARSPQDFDYAAKLLEEKLPFLEKDRTSYPGWLVCPYQKRFQLQSQISNPWPNPKNLSAMEENNRAKLLYEIYWIHSLTFEVIQPWLIPELLAVCTADKPSILNQRQRLEIALLLLKNTRWIDSPEAESIAQKASVILDKGQRHWQEISDELAYHNAILARDRFDYVEVEKNLEKIISDKPIWKLKKASLLAELGQFKKGEVLVSEAYRKLLAQYRNDRNSIHVLSNLAWAHWLMRGIDFSVFSNELSAFPSNYRDRRCDPWDHIENARDRISKQLEKQKKQQAIEPSFKPGRYKDNSNTASFSNELHPLLLLEGISNTVGMPLRWNNINFLVDHAARLAELDDIDNAHRFALAIRSANSDTSDVLKKVFSRIGIACLPESDVAFLLKQCTQAINYWVEKRTEKSGETGHYAIDRLRVFIEVLARISVRATPKQAKNIFRLSVSLGKNSRLHHVWLFSAIKNMMDFSIESIPESQHHEILLEALSFPLQTETSIEHHERWANPIIRFPGERRQNASLDHRIDEIIDRITPCSPQSSPALLRLLPLIEKGFLNKTEMEKISENVWGHNPDFKTLPETGLLKHVLLEIPAQDSNAVKVLVRHHLFEAKDSTLFNREILAAIANAAQVDNIKEFPSNNQSLNYFEKLVAWRPPANDKKSIIFSIQEERQTAELIGEVLARSVVPAMPSEALTEENFQKLCTFYSEVEIPEILIAFPYFASENKACFEPTQKLIRQGLQSNDANKLAYASYALLTWRTLKESPVIENLVLRLIYLVGSNRMVGLPALLWTANQMHNRQYLTSESVESLIEILPVIFDNTEYKNISLLSRESISVSFVRAACVRLAKDIMRKGKDQNSELIRILKEARKDTLPEVRFAETRTPA</sequence>
<dbReference type="KEGG" id="axe:P40_00880"/>
<name>A0A9Q3ZEF0_9GAMM</name>
<protein>
    <submittedName>
        <fullName evidence="1">SIR2 family protein</fullName>
    </submittedName>
</protein>
<dbReference type="RefSeq" id="WP_080530166.1">
    <property type="nucleotide sequence ID" value="NZ_CBDDTQ010000003.1"/>
</dbReference>
<dbReference type="InterPro" id="IPR029035">
    <property type="entry name" value="DHS-like_NAD/FAD-binding_dom"/>
</dbReference>
<proteinExistence type="predicted"/>
<gene>
    <name evidence="1" type="ORF">LZG35_18410</name>
</gene>
<reference evidence="1" key="1">
    <citation type="submission" date="2022-01" db="EMBL/GenBank/DDBJ databases">
        <authorList>
            <person name="Karlyshev A.V."/>
            <person name="Jaspars M."/>
        </authorList>
    </citation>
    <scope>NUCLEOTIDE SEQUENCE</scope>
    <source>
        <strain evidence="1">AGSA3-2</strain>
    </source>
</reference>
<accession>A0A9Q3ZEF0</accession>
<keyword evidence="2" id="KW-1185">Reference proteome</keyword>
<dbReference type="AlphaFoldDB" id="A0A9Q3ZEF0"/>
<organism evidence="1 2">
    <name type="scientific">Alloalcanivorax xenomutans</name>
    <dbReference type="NCBI Taxonomy" id="1094342"/>
    <lineage>
        <taxon>Bacteria</taxon>
        <taxon>Pseudomonadati</taxon>
        <taxon>Pseudomonadota</taxon>
        <taxon>Gammaproteobacteria</taxon>
        <taxon>Oceanospirillales</taxon>
        <taxon>Alcanivoracaceae</taxon>
        <taxon>Alloalcanivorax</taxon>
    </lineage>
</organism>
<evidence type="ECO:0000313" key="1">
    <source>
        <dbReference type="EMBL" id="MCE7510615.1"/>
    </source>
</evidence>
<dbReference type="SUPFAM" id="SSF52467">
    <property type="entry name" value="DHS-like NAD/FAD-binding domain"/>
    <property type="match status" value="1"/>
</dbReference>
<dbReference type="Proteomes" id="UP001107961">
    <property type="component" value="Unassembled WGS sequence"/>
</dbReference>
<evidence type="ECO:0000313" key="2">
    <source>
        <dbReference type="Proteomes" id="UP001107961"/>
    </source>
</evidence>
<dbReference type="EMBL" id="JAJVKT010000027">
    <property type="protein sequence ID" value="MCE7510615.1"/>
    <property type="molecule type" value="Genomic_DNA"/>
</dbReference>
<dbReference type="Pfam" id="PF13289">
    <property type="entry name" value="SIR2_2"/>
    <property type="match status" value="1"/>
</dbReference>